<reference evidence="2" key="1">
    <citation type="submission" date="2015-08" db="EMBL/GenBank/DDBJ databases">
        <authorList>
            <person name="Babu N.S."/>
            <person name="Beckwith C.J."/>
            <person name="Beseler K.G."/>
            <person name="Brison A."/>
            <person name="Carone J.V."/>
            <person name="Caskin T.P."/>
            <person name="Diamond M."/>
            <person name="Durham M.E."/>
            <person name="Foxe J.M."/>
            <person name="Go M."/>
            <person name="Henderson B.A."/>
            <person name="Jones I.B."/>
            <person name="McGettigan J.A."/>
            <person name="Micheletti S.J."/>
            <person name="Nasrallah M.E."/>
            <person name="Ortiz D."/>
            <person name="Piller C.R."/>
            <person name="Privatt S.R."/>
            <person name="Schneider S.L."/>
            <person name="Sharp S."/>
            <person name="Smith T.C."/>
            <person name="Stanton J.D."/>
            <person name="Ullery H.E."/>
            <person name="Wilson R.J."/>
            <person name="Serrano M.G."/>
            <person name="Buck G."/>
            <person name="Lee V."/>
            <person name="Wang Y."/>
            <person name="Carvalho R."/>
            <person name="Voegtly L."/>
            <person name="Shi R."/>
            <person name="Duckworth R."/>
            <person name="Johnson A."/>
            <person name="Loviza R."/>
            <person name="Walstead R."/>
            <person name="Shah Z."/>
            <person name="Kiflezghi M."/>
            <person name="Wade K."/>
            <person name="Ball S.L."/>
            <person name="Bradley K.W."/>
            <person name="Asai D.J."/>
            <person name="Bowman C.A."/>
            <person name="Russell D.A."/>
            <person name="Pope W.H."/>
            <person name="Jacobs-Sera D."/>
            <person name="Hendrix R.W."/>
            <person name="Hatfull G.F."/>
        </authorList>
    </citation>
    <scope>NUCLEOTIDE SEQUENCE</scope>
</reference>
<dbReference type="EMBL" id="GDKF01003448">
    <property type="protein sequence ID" value="JAT75174.1"/>
    <property type="molecule type" value="Transcribed_RNA"/>
</dbReference>
<feature type="region of interest" description="Disordered" evidence="1">
    <location>
        <begin position="39"/>
        <end position="68"/>
    </location>
</feature>
<organism evidence="2">
    <name type="scientific">Auxenochlorella protothecoides</name>
    <name type="common">Green microalga</name>
    <name type="synonym">Chlorella protothecoides</name>
    <dbReference type="NCBI Taxonomy" id="3075"/>
    <lineage>
        <taxon>Eukaryota</taxon>
        <taxon>Viridiplantae</taxon>
        <taxon>Chlorophyta</taxon>
        <taxon>core chlorophytes</taxon>
        <taxon>Trebouxiophyceae</taxon>
        <taxon>Chlorellales</taxon>
        <taxon>Chlorellaceae</taxon>
        <taxon>Auxenochlorella</taxon>
    </lineage>
</organism>
<sequence length="408" mass="42817">MSFDMALPHTQRVQAILQDGLEVLPENQELWNLYRAAEPGIGRPRDEDDEVEDDPLLKPDQEQAKPITPQRVLDKLQDAKVRVTSSSSFSGGKWIGRGTTILVWTPHQVGHCLHAAPGSPRAPAPHSPTRRPCMPTVKQAELDVIVDVVGMVEAAQFLSVAHVPRRAAIQAMARDRALALAGKRGALRGAAARLRSAAAALRGPAAAEAEYLDQVRQLMGCWHLRRAANGLLGHTVELLPLHIFGEHTATITPSPDGQAGCGEARGLQAVRRELQRRQAAALWRSVHSALAGGGAQDWGLAALAAAAEAEAAGRAAAPGSDAPLPLPLPAFKSCVLGSLQAVASKAQLAGSLGAALRGAVASEGVRSCLAARQDLSVVHEEGGWGGDPHVLHVCLGELEGSVAVDGRG</sequence>
<protein>
    <submittedName>
        <fullName evidence="2">Uncharacterized protein</fullName>
    </submittedName>
</protein>
<proteinExistence type="predicted"/>
<evidence type="ECO:0000313" key="2">
    <source>
        <dbReference type="EMBL" id="JAT75174.1"/>
    </source>
</evidence>
<evidence type="ECO:0000256" key="1">
    <source>
        <dbReference type="SAM" id="MobiDB-lite"/>
    </source>
</evidence>
<gene>
    <name evidence="2" type="ORF">g.34186</name>
</gene>
<accession>A0A1D2A7M3</accession>
<dbReference type="AlphaFoldDB" id="A0A1D2A7M3"/>
<feature type="non-terminal residue" evidence="2">
    <location>
        <position position="408"/>
    </location>
</feature>
<name>A0A1D2A7M3_AUXPR</name>